<evidence type="ECO:0000313" key="2">
    <source>
        <dbReference type="Proteomes" id="UP000242457"/>
    </source>
</evidence>
<reference evidence="1 2" key="1">
    <citation type="submission" date="2014-07" db="EMBL/GenBank/DDBJ databases">
        <title>Genomic and transcriptomic analysis on Apis cerana provide comprehensive insights into honey bee biology.</title>
        <authorList>
            <person name="Diao Q."/>
            <person name="Sun L."/>
            <person name="Zheng H."/>
            <person name="Zheng H."/>
            <person name="Xu S."/>
            <person name="Wang S."/>
            <person name="Zeng Z."/>
            <person name="Hu F."/>
            <person name="Su S."/>
            <person name="Wu J."/>
        </authorList>
    </citation>
    <scope>NUCLEOTIDE SEQUENCE [LARGE SCALE GENOMIC DNA]</scope>
    <source>
        <tissue evidence="1">Pupae without intestine</tissue>
    </source>
</reference>
<sequence>MSGVSCVETEPRYSAPWYPNIDVALMGIQSTAQFVEKYHHIIVLSDASFKDRITNVNTGGIGNWAIDDRQLMINQDLSGLQGRNFEN</sequence>
<dbReference type="EMBL" id="KZ288189">
    <property type="protein sequence ID" value="PBC34660.1"/>
    <property type="molecule type" value="Genomic_DNA"/>
</dbReference>
<keyword evidence="2" id="KW-1185">Reference proteome</keyword>
<accession>A0A2A3ESI5</accession>
<name>A0A2A3ESI5_APICC</name>
<dbReference type="Proteomes" id="UP000242457">
    <property type="component" value="Unassembled WGS sequence"/>
</dbReference>
<protein>
    <submittedName>
        <fullName evidence="1">Uncharacterized protein</fullName>
    </submittedName>
</protein>
<gene>
    <name evidence="1" type="ORF">APICC_02386</name>
</gene>
<organism evidence="1 2">
    <name type="scientific">Apis cerana cerana</name>
    <name type="common">Oriental honeybee</name>
    <dbReference type="NCBI Taxonomy" id="94128"/>
    <lineage>
        <taxon>Eukaryota</taxon>
        <taxon>Metazoa</taxon>
        <taxon>Ecdysozoa</taxon>
        <taxon>Arthropoda</taxon>
        <taxon>Hexapoda</taxon>
        <taxon>Insecta</taxon>
        <taxon>Pterygota</taxon>
        <taxon>Neoptera</taxon>
        <taxon>Endopterygota</taxon>
        <taxon>Hymenoptera</taxon>
        <taxon>Apocrita</taxon>
        <taxon>Aculeata</taxon>
        <taxon>Apoidea</taxon>
        <taxon>Anthophila</taxon>
        <taxon>Apidae</taxon>
        <taxon>Apis</taxon>
    </lineage>
</organism>
<evidence type="ECO:0000313" key="1">
    <source>
        <dbReference type="EMBL" id="PBC34660.1"/>
    </source>
</evidence>
<dbReference type="AlphaFoldDB" id="A0A2A3ESI5"/>
<dbReference type="OrthoDB" id="10024839at2759"/>
<proteinExistence type="predicted"/>